<comment type="caution">
    <text evidence="4">The sequence shown here is derived from an EMBL/GenBank/DDBJ whole genome shotgun (WGS) entry which is preliminary data.</text>
</comment>
<keyword evidence="5" id="KW-1185">Reference proteome</keyword>
<evidence type="ECO:0000313" key="4">
    <source>
        <dbReference type="EMBL" id="GAA2178012.1"/>
    </source>
</evidence>
<dbReference type="InterPro" id="IPR041490">
    <property type="entry name" value="KstR2_TetR_C"/>
</dbReference>
<evidence type="ECO:0000259" key="3">
    <source>
        <dbReference type="PROSITE" id="PS50977"/>
    </source>
</evidence>
<dbReference type="Gene3D" id="1.10.357.10">
    <property type="entry name" value="Tetracycline Repressor, domain 2"/>
    <property type="match status" value="1"/>
</dbReference>
<dbReference type="Proteomes" id="UP001500974">
    <property type="component" value="Unassembled WGS sequence"/>
</dbReference>
<evidence type="ECO:0000313" key="5">
    <source>
        <dbReference type="Proteomes" id="UP001500974"/>
    </source>
</evidence>
<dbReference type="PRINTS" id="PR00455">
    <property type="entry name" value="HTHTETR"/>
</dbReference>
<dbReference type="InterPro" id="IPR050109">
    <property type="entry name" value="HTH-type_TetR-like_transc_reg"/>
</dbReference>
<proteinExistence type="predicted"/>
<sequence length="204" mass="22032">MEAPAPTRMTGRSLAKASRRAALLDAAAQLFAERGYNGVSIEDLGAAAGVSGPAVYRHFSGKPAVLAALLAGVSQDLLEGSRAVVAESPGPQQALRGLIEFQVDFALRNANVIRVQDRDLSSLADEDQETVRSLQRTYVEVWVDALAALAQQPDRTHLRRKAHAAFGLINSTPHSTHRRRSSKDTADLRQLLEEMAWAALSVEP</sequence>
<feature type="domain" description="HTH tetR-type" evidence="3">
    <location>
        <begin position="17"/>
        <end position="77"/>
    </location>
</feature>
<organism evidence="4 5">
    <name type="scientific">Arthrobacter parietis</name>
    <dbReference type="NCBI Taxonomy" id="271434"/>
    <lineage>
        <taxon>Bacteria</taxon>
        <taxon>Bacillati</taxon>
        <taxon>Actinomycetota</taxon>
        <taxon>Actinomycetes</taxon>
        <taxon>Micrococcales</taxon>
        <taxon>Micrococcaceae</taxon>
        <taxon>Arthrobacter</taxon>
    </lineage>
</organism>
<accession>A0ABN3B0N8</accession>
<name>A0ABN3B0N8_9MICC</name>
<dbReference type="SUPFAM" id="SSF46689">
    <property type="entry name" value="Homeodomain-like"/>
    <property type="match status" value="1"/>
</dbReference>
<evidence type="ECO:0000256" key="1">
    <source>
        <dbReference type="ARBA" id="ARBA00023125"/>
    </source>
</evidence>
<evidence type="ECO:0000256" key="2">
    <source>
        <dbReference type="PROSITE-ProRule" id="PRU00335"/>
    </source>
</evidence>
<keyword evidence="1 2" id="KW-0238">DNA-binding</keyword>
<reference evidence="4 5" key="1">
    <citation type="journal article" date="2019" name="Int. J. Syst. Evol. Microbiol.">
        <title>The Global Catalogue of Microorganisms (GCM) 10K type strain sequencing project: providing services to taxonomists for standard genome sequencing and annotation.</title>
        <authorList>
            <consortium name="The Broad Institute Genomics Platform"/>
            <consortium name="The Broad Institute Genome Sequencing Center for Infectious Disease"/>
            <person name="Wu L."/>
            <person name="Ma J."/>
        </authorList>
    </citation>
    <scope>NUCLEOTIDE SEQUENCE [LARGE SCALE GENOMIC DNA]</scope>
    <source>
        <strain evidence="4 5">JCM 14917</strain>
    </source>
</reference>
<dbReference type="RefSeq" id="WP_346028860.1">
    <property type="nucleotide sequence ID" value="NZ_BAAAON010000010.1"/>
</dbReference>
<dbReference type="Pfam" id="PF17932">
    <property type="entry name" value="TetR_C_24"/>
    <property type="match status" value="1"/>
</dbReference>
<dbReference type="InterPro" id="IPR001647">
    <property type="entry name" value="HTH_TetR"/>
</dbReference>
<gene>
    <name evidence="4" type="ORF">GCM10009784_30840</name>
</gene>
<dbReference type="EMBL" id="BAAAON010000010">
    <property type="protein sequence ID" value="GAA2178012.1"/>
    <property type="molecule type" value="Genomic_DNA"/>
</dbReference>
<dbReference type="InterPro" id="IPR023772">
    <property type="entry name" value="DNA-bd_HTH_TetR-type_CS"/>
</dbReference>
<dbReference type="PROSITE" id="PS50977">
    <property type="entry name" value="HTH_TETR_2"/>
    <property type="match status" value="1"/>
</dbReference>
<dbReference type="InterPro" id="IPR009057">
    <property type="entry name" value="Homeodomain-like_sf"/>
</dbReference>
<dbReference type="PANTHER" id="PTHR30055">
    <property type="entry name" value="HTH-TYPE TRANSCRIPTIONAL REGULATOR RUTR"/>
    <property type="match status" value="1"/>
</dbReference>
<dbReference type="Gene3D" id="1.10.10.60">
    <property type="entry name" value="Homeodomain-like"/>
    <property type="match status" value="1"/>
</dbReference>
<dbReference type="PROSITE" id="PS01081">
    <property type="entry name" value="HTH_TETR_1"/>
    <property type="match status" value="1"/>
</dbReference>
<dbReference type="Pfam" id="PF00440">
    <property type="entry name" value="TetR_N"/>
    <property type="match status" value="1"/>
</dbReference>
<dbReference type="PANTHER" id="PTHR30055:SF237">
    <property type="entry name" value="TRANSCRIPTIONAL REPRESSOR MCE3R"/>
    <property type="match status" value="1"/>
</dbReference>
<dbReference type="InterPro" id="IPR036271">
    <property type="entry name" value="Tet_transcr_reg_TetR-rel_C_sf"/>
</dbReference>
<feature type="DNA-binding region" description="H-T-H motif" evidence="2">
    <location>
        <begin position="40"/>
        <end position="59"/>
    </location>
</feature>
<dbReference type="SUPFAM" id="SSF48498">
    <property type="entry name" value="Tetracyclin repressor-like, C-terminal domain"/>
    <property type="match status" value="1"/>
</dbReference>
<protein>
    <submittedName>
        <fullName evidence="4">Helix-turn-helix domain-containing protein</fullName>
    </submittedName>
</protein>